<evidence type="ECO:0008006" key="3">
    <source>
        <dbReference type="Google" id="ProtNLM"/>
    </source>
</evidence>
<comment type="caution">
    <text evidence="1">The sequence shown here is derived from an EMBL/GenBank/DDBJ whole genome shotgun (WGS) entry which is preliminary data.</text>
</comment>
<protein>
    <recommendedName>
        <fullName evidence="3">ISKra4 family transposase</fullName>
    </recommendedName>
</protein>
<reference evidence="1 2" key="1">
    <citation type="journal article" date="2018" name="Arch. Microbiol.">
        <title>New insights into the metabolic potential of the phototrophic purple bacterium Rhodopila globiformis DSM 161(T) from its draft genome sequence and evidence for a vanadium-dependent nitrogenase.</title>
        <authorList>
            <person name="Imhoff J.F."/>
            <person name="Rahn T."/>
            <person name="Kunzel S."/>
            <person name="Neulinger S.C."/>
        </authorList>
    </citation>
    <scope>NUCLEOTIDE SEQUENCE [LARGE SCALE GENOMIC DNA]</scope>
    <source>
        <strain evidence="1 2">DSM 161</strain>
    </source>
</reference>
<proteinExistence type="predicted"/>
<accession>A0A2S6NFE0</accession>
<keyword evidence="2" id="KW-1185">Reference proteome</keyword>
<dbReference type="Proteomes" id="UP000239724">
    <property type="component" value="Unassembled WGS sequence"/>
</dbReference>
<gene>
    <name evidence="1" type="ORF">CCS01_14700</name>
</gene>
<dbReference type="RefSeq" id="WP_104519594.1">
    <property type="nucleotide sequence ID" value="NZ_NHRY01000150.1"/>
</dbReference>
<sequence length="459" mass="50520">MAKLVWRVKLVTELQPGVTAKTEVARIERDEEAGLAELGLRLDETRQLTAAVQAQMVPARVTVLSAYRRSCVACGRTLASGGHYRMRFRSLFGDVPLRVRRLLICPCQGDGEAKSSAVLDFGGNAVAPELTYVTARYAALVPFGKVAALLSELPPMSGTQHASTVRNRTRRVGAIVVRQPTVTDTAQAAAPVVVGLDGGYVRNRHGREGRHFEVIAGKVGDAEGAQHRLAFVRNGPVAAFEVFQQALAAAGVGADTPATVLCDGDAGLWRLQRATRPDATVVSDWWHLAVRFEHALQTARGLGAGTADAHLADRTVRGLERAKWRLWHGRWPGCRRKLAALCRWTQRRPLREVAGTECLQRHVSELLGYLERNQGALVHYAARRRRGEPISTAFVESAVNEIVARRMNKKQQMRWNRTTVQPFLDGRTAVLDGTLEDAFRRRYRGFRSANDEGTTKAAS</sequence>
<evidence type="ECO:0000313" key="2">
    <source>
        <dbReference type="Proteomes" id="UP000239724"/>
    </source>
</evidence>
<name>A0A2S6NFE0_RHOGL</name>
<dbReference type="NCBIfam" id="NF033572">
    <property type="entry name" value="transpos_ISKra4"/>
    <property type="match status" value="1"/>
</dbReference>
<dbReference type="EMBL" id="NHRY01000150">
    <property type="protein sequence ID" value="PPQ33289.1"/>
    <property type="molecule type" value="Genomic_DNA"/>
</dbReference>
<dbReference type="AlphaFoldDB" id="A0A2S6NFE0"/>
<organism evidence="1 2">
    <name type="scientific">Rhodopila globiformis</name>
    <name type="common">Rhodopseudomonas globiformis</name>
    <dbReference type="NCBI Taxonomy" id="1071"/>
    <lineage>
        <taxon>Bacteria</taxon>
        <taxon>Pseudomonadati</taxon>
        <taxon>Pseudomonadota</taxon>
        <taxon>Alphaproteobacteria</taxon>
        <taxon>Acetobacterales</taxon>
        <taxon>Acetobacteraceae</taxon>
        <taxon>Rhodopila</taxon>
    </lineage>
</organism>
<evidence type="ECO:0000313" key="1">
    <source>
        <dbReference type="EMBL" id="PPQ33289.1"/>
    </source>
</evidence>
<dbReference type="OrthoDB" id="7365525at2"/>